<protein>
    <recommendedName>
        <fullName evidence="3">Alginate export domain-containing protein</fullName>
    </recommendedName>
</protein>
<evidence type="ECO:0000313" key="2">
    <source>
        <dbReference type="Proteomes" id="UP000240481"/>
    </source>
</evidence>
<proteinExistence type="predicted"/>
<dbReference type="Proteomes" id="UP000240481">
    <property type="component" value="Unassembled WGS sequence"/>
</dbReference>
<evidence type="ECO:0008006" key="3">
    <source>
        <dbReference type="Google" id="ProtNLM"/>
    </source>
</evidence>
<dbReference type="STRING" id="680026.AB733_14335"/>
<evidence type="ECO:0000313" key="1">
    <source>
        <dbReference type="EMBL" id="PSW23111.1"/>
    </source>
</evidence>
<dbReference type="AlphaFoldDB" id="A0A0J8VA43"/>
<accession>A0A0J8VA43</accession>
<comment type="caution">
    <text evidence="1">The sequence shown here is derived from an EMBL/GenBank/DDBJ whole genome shotgun (WGS) entry which is preliminary data.</text>
</comment>
<gene>
    <name evidence="1" type="ORF">C9I94_17735</name>
</gene>
<dbReference type="OrthoDB" id="5383458at2"/>
<dbReference type="RefSeq" id="WP_048899405.1">
    <property type="nucleotide sequence ID" value="NZ_AP024853.1"/>
</dbReference>
<reference evidence="1 2" key="1">
    <citation type="submission" date="2018-01" db="EMBL/GenBank/DDBJ databases">
        <title>Whole genome sequencing of Histamine producing bacteria.</title>
        <authorList>
            <person name="Butler K."/>
        </authorList>
    </citation>
    <scope>NUCLEOTIDE SEQUENCE [LARGE SCALE GENOMIC DNA]</scope>
    <source>
        <strain evidence="1 2">DSM 24669</strain>
    </source>
</reference>
<name>A0A0J8VA43_9GAMM</name>
<sequence>MLAIVAMLSLPAVGQIPGLAPEKSWDLGGYVKYMATATIPDEASNSLDHLIHHRLNYEYRFNDKLRFNLGMRNRLLFGDSAELAGYGDLIGYDPGYMDLSKNWLDKMGVVGNSQFDRLYLDWRRNDWQFRGGRFRINWGMATLWNPNDLFNSYSIYDFDYEERPGSDAIFVSKKLGYASSVDLVYSPNNDSELTSYAGRYLFNYQGWDAQLLVGKSGLDQVIGGGFAGDIKGAGLRGELSWFDPTQDEWQGAELATAVVGSLEMDYSFGGQRNWMGRTAMLYISNPQEPTNAIAFLNLPLTARTLSFTEFTWYGDVSFDISALSRVTLSSTYYQDGSYFIGASNSYSLADDWQLMTVLQRFDGTGHSLFGKSASTLLFAQLKWSY</sequence>
<keyword evidence="2" id="KW-1185">Reference proteome</keyword>
<organism evidence="1 2">
    <name type="scientific">Photobacterium swingsii</name>
    <dbReference type="NCBI Taxonomy" id="680026"/>
    <lineage>
        <taxon>Bacteria</taxon>
        <taxon>Pseudomonadati</taxon>
        <taxon>Pseudomonadota</taxon>
        <taxon>Gammaproteobacteria</taxon>
        <taxon>Vibrionales</taxon>
        <taxon>Vibrionaceae</taxon>
        <taxon>Photobacterium</taxon>
    </lineage>
</organism>
<dbReference type="EMBL" id="PYLZ01000010">
    <property type="protein sequence ID" value="PSW23111.1"/>
    <property type="molecule type" value="Genomic_DNA"/>
</dbReference>